<name>A0A0M3IWJ2_ASCLU</name>
<reference evidence="3" key="1">
    <citation type="submission" date="2017-02" db="UniProtKB">
        <authorList>
            <consortium name="WormBaseParasite"/>
        </authorList>
    </citation>
    <scope>IDENTIFICATION</scope>
</reference>
<sequence length="64" mass="7210">MKKKIAFITFVILVSAERAVNSASTTTKIKPASASANERSHTLLRFINNCFRIRQRIFAVLSLQ</sequence>
<dbReference type="AlphaFoldDB" id="A0A0M3IWJ2"/>
<dbReference type="Proteomes" id="UP000036681">
    <property type="component" value="Unplaced"/>
</dbReference>
<keyword evidence="2" id="KW-1185">Reference proteome</keyword>
<evidence type="ECO:0000313" key="2">
    <source>
        <dbReference type="Proteomes" id="UP000036681"/>
    </source>
</evidence>
<proteinExistence type="predicted"/>
<evidence type="ECO:0000256" key="1">
    <source>
        <dbReference type="SAM" id="SignalP"/>
    </source>
</evidence>
<dbReference type="WBParaSite" id="ALUE_0002312001-mRNA-1">
    <property type="protein sequence ID" value="ALUE_0002312001-mRNA-1"/>
    <property type="gene ID" value="ALUE_0002312001"/>
</dbReference>
<accession>A0A0M3IWJ2</accession>
<protein>
    <submittedName>
        <fullName evidence="3">Secreted protein</fullName>
    </submittedName>
</protein>
<keyword evidence="1" id="KW-0732">Signal</keyword>
<organism evidence="2 3">
    <name type="scientific">Ascaris lumbricoides</name>
    <name type="common">Giant roundworm</name>
    <dbReference type="NCBI Taxonomy" id="6252"/>
    <lineage>
        <taxon>Eukaryota</taxon>
        <taxon>Metazoa</taxon>
        <taxon>Ecdysozoa</taxon>
        <taxon>Nematoda</taxon>
        <taxon>Chromadorea</taxon>
        <taxon>Rhabditida</taxon>
        <taxon>Spirurina</taxon>
        <taxon>Ascaridomorpha</taxon>
        <taxon>Ascaridoidea</taxon>
        <taxon>Ascarididae</taxon>
        <taxon>Ascaris</taxon>
    </lineage>
</organism>
<evidence type="ECO:0000313" key="3">
    <source>
        <dbReference type="WBParaSite" id="ALUE_0002312001-mRNA-1"/>
    </source>
</evidence>
<feature type="signal peptide" evidence="1">
    <location>
        <begin position="1"/>
        <end position="22"/>
    </location>
</feature>
<feature type="chain" id="PRO_5005657278" evidence="1">
    <location>
        <begin position="23"/>
        <end position="64"/>
    </location>
</feature>